<feature type="coiled-coil region" evidence="1">
    <location>
        <begin position="660"/>
        <end position="728"/>
    </location>
</feature>
<dbReference type="Proteomes" id="UP000054742">
    <property type="component" value="Unassembled WGS sequence"/>
</dbReference>
<accession>A0A0W0SQH6</accession>
<sequence length="858" mass="98730">MFIIEIVKEVKREDLITNTDISSPKLISHKPISFLLDVTKKRIREYETKKYPTPLYKYKRIPDLIHGTGKVTATYVHYNGSEFTKEHAETMEVNTLKVRKLSLIAGILNMMSFSTFSNVEGNYLNITNEEQLSLVIELLTNLSKDIVSPKPIEATESIDKFITRLIDEIQKITKLKNEDLITHIRTAERYFVAEYKCNQILINEAKVRGGSNSILQVDYYFGNQLTLDQKKEFIRIHRPEKDQPLWFSRLPSWEKNWLINQVPKTLEESWEHFESLNQSSAMTHIPGIQNARMNYLVACDGENYTILSRSFNTSTMVPYELDEPKENKATYVKQTANQVLGHLSQQVTTDFNKIWENITFDKKIRPLIFVQSLLSDTVLAKADTHLAREQKKAIQEISLLETYPQVQIITGNDPMNFLRHASFLSGNLSKALGHWNHTDAILNYAEQFISCLESPKNTLTSEQQFRFDLIKATKKELRNLRDEQFNSQGLARNFVAFKAAYTSILVEAMGGVVSTNCKSGKDRTGLEELYKNAIIYYYSLYKTLPKFDDEKYSRKRFVAIFVLLFNSMKAQEAASGNAPGSLGLKLDPTMLCADIQAEIEISYKLSTILAKLNKPLSFQKNEAKAKSKLKRENSVSSFLNLKKKVSPLEELSKLTESHPIAEKMEIVKDLRESMREYQSQSDFELQRKQYLADLEEDIKEVELLKNKLEEFEQEIRKFVESHNLLNKKLNNEQSKLLRQIDLILKIVSNRDELFFKSKDLMSTVQQLQLKIIPTAEAVFNHVKKSLLENKSPKITPLSSPKNVKLLGTSKSPSHFDLDRPESKVRELIARYNELSIGKTPISPDTFYSSSNFSLYSNA</sequence>
<evidence type="ECO:0000313" key="3">
    <source>
        <dbReference type="Proteomes" id="UP000054742"/>
    </source>
</evidence>
<dbReference type="AlphaFoldDB" id="A0A0W0SQH6"/>
<dbReference type="RefSeq" id="WP_058440969.1">
    <property type="nucleotide sequence ID" value="NZ_CAAAHU010000029.1"/>
</dbReference>
<evidence type="ECO:0000256" key="1">
    <source>
        <dbReference type="SAM" id="Coils"/>
    </source>
</evidence>
<keyword evidence="1" id="KW-0175">Coiled coil</keyword>
<dbReference type="PATRIC" id="fig|29422.6.peg.912"/>
<comment type="caution">
    <text evidence="2">The sequence shown here is derived from an EMBL/GenBank/DDBJ whole genome shotgun (WGS) entry which is preliminary data.</text>
</comment>
<dbReference type="OrthoDB" id="5630625at2"/>
<name>A0A0W0SQH6_9GAMM</name>
<keyword evidence="3" id="KW-1185">Reference proteome</keyword>
<proteinExistence type="predicted"/>
<dbReference type="STRING" id="29422.Lbru_0870"/>
<evidence type="ECO:0000313" key="2">
    <source>
        <dbReference type="EMBL" id="KTC85505.1"/>
    </source>
</evidence>
<dbReference type="EMBL" id="LNXV01000006">
    <property type="protein sequence ID" value="KTC85505.1"/>
    <property type="molecule type" value="Genomic_DNA"/>
</dbReference>
<gene>
    <name evidence="2" type="ORF">Lbru_0870</name>
</gene>
<organism evidence="2 3">
    <name type="scientific">Legionella brunensis</name>
    <dbReference type="NCBI Taxonomy" id="29422"/>
    <lineage>
        <taxon>Bacteria</taxon>
        <taxon>Pseudomonadati</taxon>
        <taxon>Pseudomonadota</taxon>
        <taxon>Gammaproteobacteria</taxon>
        <taxon>Legionellales</taxon>
        <taxon>Legionellaceae</taxon>
        <taxon>Legionella</taxon>
    </lineage>
</organism>
<protein>
    <submittedName>
        <fullName evidence="2">Oxidoreductase</fullName>
    </submittedName>
</protein>
<reference evidence="2 3" key="1">
    <citation type="submission" date="2015-11" db="EMBL/GenBank/DDBJ databases">
        <title>Genomic analysis of 38 Legionella species identifies large and diverse effector repertoires.</title>
        <authorList>
            <person name="Burstein D."/>
            <person name="Amaro F."/>
            <person name="Zusman T."/>
            <person name="Lifshitz Z."/>
            <person name="Cohen O."/>
            <person name="Gilbert J.A."/>
            <person name="Pupko T."/>
            <person name="Shuman H.A."/>
            <person name="Segal G."/>
        </authorList>
    </citation>
    <scope>NUCLEOTIDE SEQUENCE [LARGE SCALE GENOMIC DNA]</scope>
    <source>
        <strain evidence="2 3">ATCC 43878</strain>
    </source>
</reference>